<keyword evidence="3" id="KW-1003">Cell membrane</keyword>
<comment type="caution">
    <text evidence="9">The sequence shown here is derived from an EMBL/GenBank/DDBJ whole genome shotgun (WGS) entry which is preliminary data.</text>
</comment>
<proteinExistence type="predicted"/>
<protein>
    <recommendedName>
        <fullName evidence="8">ABC transmembrane type-1 domain-containing protein</fullName>
    </recommendedName>
</protein>
<reference evidence="9" key="1">
    <citation type="submission" date="2019-08" db="EMBL/GenBank/DDBJ databases">
        <authorList>
            <person name="Kucharzyk K."/>
            <person name="Murdoch R.W."/>
            <person name="Higgins S."/>
            <person name="Loffler F."/>
        </authorList>
    </citation>
    <scope>NUCLEOTIDE SEQUENCE</scope>
</reference>
<keyword evidence="2" id="KW-0813">Transport</keyword>
<dbReference type="SUPFAM" id="SSF161098">
    <property type="entry name" value="MetI-like"/>
    <property type="match status" value="1"/>
</dbReference>
<evidence type="ECO:0000259" key="8">
    <source>
        <dbReference type="PROSITE" id="PS50928"/>
    </source>
</evidence>
<gene>
    <name evidence="9" type="ORF">SDC9_45927</name>
</gene>
<comment type="subcellular location">
    <subcellularLocation>
        <location evidence="1">Cell membrane</location>
        <topology evidence="1">Multi-pass membrane protein</topology>
    </subcellularLocation>
</comment>
<dbReference type="InterPro" id="IPR035906">
    <property type="entry name" value="MetI-like_sf"/>
</dbReference>
<evidence type="ECO:0000256" key="1">
    <source>
        <dbReference type="ARBA" id="ARBA00004651"/>
    </source>
</evidence>
<dbReference type="Gene3D" id="1.10.3720.10">
    <property type="entry name" value="MetI-like"/>
    <property type="match status" value="1"/>
</dbReference>
<dbReference type="PANTHER" id="PTHR43744:SF9">
    <property type="entry name" value="POLYGALACTURONAN_RHAMNOGALACTURONAN TRANSPORT SYSTEM PERMEASE PROTEIN YTCP"/>
    <property type="match status" value="1"/>
</dbReference>
<evidence type="ECO:0000256" key="7">
    <source>
        <dbReference type="SAM" id="Phobius"/>
    </source>
</evidence>
<sequence>MHYKRKELTTDRVFSLVVNSFLFISLVIVLYPLLYIVACSFSEPQAVMAKKVWLFPVNFDLVSYKAVFTNKQIGTGYMNSLYYMVTGTVVSVLLTMLLAYPLSRKEFYGRSVVTKLILFTMLFTGGTIPLYLVVRNLGIYDSRWAIILPNAITVWNVIIARTFLQENISDELYEAAEIDGCSDIRFLISFVFPLSGAIVAVLALFYAVGQWNKYFDALLYLQKQALYPLQIVLRNILIINRNTPSMTVDVEAAIRAQGLSETIRYAVIVVASVPLLVIYPFVQRFFVKGVMIGSVKG</sequence>
<dbReference type="PANTHER" id="PTHR43744">
    <property type="entry name" value="ABC TRANSPORTER PERMEASE PROTEIN MG189-RELATED-RELATED"/>
    <property type="match status" value="1"/>
</dbReference>
<dbReference type="EMBL" id="VSSQ01000683">
    <property type="protein sequence ID" value="MPL99706.1"/>
    <property type="molecule type" value="Genomic_DNA"/>
</dbReference>
<keyword evidence="6 7" id="KW-0472">Membrane</keyword>
<evidence type="ECO:0000256" key="5">
    <source>
        <dbReference type="ARBA" id="ARBA00022989"/>
    </source>
</evidence>
<dbReference type="AlphaFoldDB" id="A0A644W892"/>
<feature type="transmembrane region" description="Helical" evidence="7">
    <location>
        <begin position="112"/>
        <end position="132"/>
    </location>
</feature>
<accession>A0A644W892</accession>
<organism evidence="9">
    <name type="scientific">bioreactor metagenome</name>
    <dbReference type="NCBI Taxonomy" id="1076179"/>
    <lineage>
        <taxon>unclassified sequences</taxon>
        <taxon>metagenomes</taxon>
        <taxon>ecological metagenomes</taxon>
    </lineage>
</organism>
<feature type="transmembrane region" description="Helical" evidence="7">
    <location>
        <begin position="263"/>
        <end position="282"/>
    </location>
</feature>
<feature type="transmembrane region" description="Helical" evidence="7">
    <location>
        <begin position="81"/>
        <end position="100"/>
    </location>
</feature>
<name>A0A644W892_9ZZZZ</name>
<evidence type="ECO:0000256" key="2">
    <source>
        <dbReference type="ARBA" id="ARBA00022448"/>
    </source>
</evidence>
<dbReference type="PROSITE" id="PS50928">
    <property type="entry name" value="ABC_TM1"/>
    <property type="match status" value="1"/>
</dbReference>
<feature type="transmembrane region" description="Helical" evidence="7">
    <location>
        <begin position="12"/>
        <end position="38"/>
    </location>
</feature>
<evidence type="ECO:0000256" key="6">
    <source>
        <dbReference type="ARBA" id="ARBA00023136"/>
    </source>
</evidence>
<evidence type="ECO:0000313" key="9">
    <source>
        <dbReference type="EMBL" id="MPL99706.1"/>
    </source>
</evidence>
<keyword evidence="4 7" id="KW-0812">Transmembrane</keyword>
<evidence type="ECO:0000256" key="4">
    <source>
        <dbReference type="ARBA" id="ARBA00022692"/>
    </source>
</evidence>
<keyword evidence="5 7" id="KW-1133">Transmembrane helix</keyword>
<feature type="domain" description="ABC transmembrane type-1" evidence="8">
    <location>
        <begin position="77"/>
        <end position="286"/>
    </location>
</feature>
<feature type="transmembrane region" description="Helical" evidence="7">
    <location>
        <begin position="184"/>
        <end position="208"/>
    </location>
</feature>
<dbReference type="GO" id="GO:0055085">
    <property type="term" value="P:transmembrane transport"/>
    <property type="evidence" value="ECO:0007669"/>
    <property type="project" value="InterPro"/>
</dbReference>
<feature type="transmembrane region" description="Helical" evidence="7">
    <location>
        <begin position="144"/>
        <end position="164"/>
    </location>
</feature>
<dbReference type="InterPro" id="IPR000515">
    <property type="entry name" value="MetI-like"/>
</dbReference>
<dbReference type="CDD" id="cd06261">
    <property type="entry name" value="TM_PBP2"/>
    <property type="match status" value="1"/>
</dbReference>
<dbReference type="GO" id="GO:0005886">
    <property type="term" value="C:plasma membrane"/>
    <property type="evidence" value="ECO:0007669"/>
    <property type="project" value="UniProtKB-SubCell"/>
</dbReference>
<evidence type="ECO:0000256" key="3">
    <source>
        <dbReference type="ARBA" id="ARBA00022475"/>
    </source>
</evidence>